<dbReference type="GO" id="GO:0019213">
    <property type="term" value="F:deacetylase activity"/>
    <property type="evidence" value="ECO:0007669"/>
    <property type="project" value="InterPro"/>
</dbReference>
<dbReference type="PANTHER" id="PTHR12993:SF30">
    <property type="entry name" value="N-ACETYL-ALPHA-D-GLUCOSAMINYL L-MALATE DEACETYLASE 1"/>
    <property type="match status" value="1"/>
</dbReference>
<dbReference type="EMBL" id="VBOW01000027">
    <property type="protein sequence ID" value="TMQ58953.1"/>
    <property type="molecule type" value="Genomic_DNA"/>
</dbReference>
<dbReference type="AlphaFoldDB" id="A0A538T5N1"/>
<protein>
    <submittedName>
        <fullName evidence="1">Bacillithiol biosynthesis deacetylase BshB1</fullName>
    </submittedName>
</protein>
<reference evidence="1 2" key="1">
    <citation type="journal article" date="2019" name="Nat. Microbiol.">
        <title>Mediterranean grassland soil C-N compound turnover is dependent on rainfall and depth, and is mediated by genomically divergent microorganisms.</title>
        <authorList>
            <person name="Diamond S."/>
            <person name="Andeer P.F."/>
            <person name="Li Z."/>
            <person name="Crits-Christoph A."/>
            <person name="Burstein D."/>
            <person name="Anantharaman K."/>
            <person name="Lane K.R."/>
            <person name="Thomas B.C."/>
            <person name="Pan C."/>
            <person name="Northen T.R."/>
            <person name="Banfield J.F."/>
        </authorList>
    </citation>
    <scope>NUCLEOTIDE SEQUENCE [LARGE SCALE GENOMIC DNA]</scope>
    <source>
        <strain evidence="1">WS_6</strain>
    </source>
</reference>
<dbReference type="Pfam" id="PF02585">
    <property type="entry name" value="PIG-L"/>
    <property type="match status" value="1"/>
</dbReference>
<comment type="caution">
    <text evidence="1">The sequence shown here is derived from an EMBL/GenBank/DDBJ whole genome shotgun (WGS) entry which is preliminary data.</text>
</comment>
<proteinExistence type="predicted"/>
<dbReference type="InterPro" id="IPR024078">
    <property type="entry name" value="LmbE-like_dom_sf"/>
</dbReference>
<evidence type="ECO:0000313" key="1">
    <source>
        <dbReference type="EMBL" id="TMQ58953.1"/>
    </source>
</evidence>
<dbReference type="GO" id="GO:0071793">
    <property type="term" value="P:bacillithiol biosynthetic process"/>
    <property type="evidence" value="ECO:0007669"/>
    <property type="project" value="InterPro"/>
</dbReference>
<name>A0A538T5N1_UNCEI</name>
<dbReference type="GO" id="GO:0016811">
    <property type="term" value="F:hydrolase activity, acting on carbon-nitrogen (but not peptide) bonds, in linear amides"/>
    <property type="evidence" value="ECO:0007669"/>
    <property type="project" value="TreeGrafter"/>
</dbReference>
<dbReference type="NCBIfam" id="TIGR04001">
    <property type="entry name" value="thiol_BshB1"/>
    <property type="match status" value="1"/>
</dbReference>
<evidence type="ECO:0000313" key="2">
    <source>
        <dbReference type="Proteomes" id="UP000316852"/>
    </source>
</evidence>
<organism evidence="1 2">
    <name type="scientific">Eiseniibacteriota bacterium</name>
    <dbReference type="NCBI Taxonomy" id="2212470"/>
    <lineage>
        <taxon>Bacteria</taxon>
        <taxon>Candidatus Eiseniibacteriota</taxon>
    </lineage>
</organism>
<sequence length="264" mass="28652">MTSRTASPPIPSVTQPGTPPLQILAIGAHPDDVEISCGGTLAIAAGQGYAVGILDLTRGELSTNGTVEERAAEAAEAARVLGVAERKNAELPDGGIDSRDPEQTRRVARILRALRPSVLLTHAPLDHHPDHVEASRLVDRAWYMAGLRKFDDRGEPHRAEARYYFASRVGFVPTFIVDISAGWHGKRRAILAHRTQVEMADAGTRPTALNEPDFIGRIEARARHFGGQIGVRYGEPFRSTEPIGFRTLDSLFRSPRPAPGSFTG</sequence>
<dbReference type="Proteomes" id="UP000316852">
    <property type="component" value="Unassembled WGS sequence"/>
</dbReference>
<dbReference type="InterPro" id="IPR023842">
    <property type="entry name" value="Bacillithiol_biosynth_BshB1"/>
</dbReference>
<accession>A0A538T5N1</accession>
<gene>
    <name evidence="1" type="primary">bshB1</name>
    <name evidence="1" type="ORF">E6K76_06275</name>
</gene>
<dbReference type="InterPro" id="IPR003737">
    <property type="entry name" value="GlcNAc_PI_deacetylase-related"/>
</dbReference>
<dbReference type="SUPFAM" id="SSF102588">
    <property type="entry name" value="LmbE-like"/>
    <property type="match status" value="1"/>
</dbReference>
<dbReference type="PANTHER" id="PTHR12993">
    <property type="entry name" value="N-ACETYLGLUCOSAMINYL-PHOSPHATIDYLINOSITOL DE-N-ACETYLASE-RELATED"/>
    <property type="match status" value="1"/>
</dbReference>
<dbReference type="Gene3D" id="3.40.50.10320">
    <property type="entry name" value="LmbE-like"/>
    <property type="match status" value="1"/>
</dbReference>